<keyword evidence="5" id="KW-0735">Signal-anchor</keyword>
<evidence type="ECO:0000256" key="3">
    <source>
        <dbReference type="ARBA" id="ARBA00022679"/>
    </source>
</evidence>
<organism evidence="10 11">
    <name type="scientific">Bugula neritina</name>
    <name type="common">Brown bryozoan</name>
    <name type="synonym">Sertularia neritina</name>
    <dbReference type="NCBI Taxonomy" id="10212"/>
    <lineage>
        <taxon>Eukaryota</taxon>
        <taxon>Metazoa</taxon>
        <taxon>Spiralia</taxon>
        <taxon>Lophotrochozoa</taxon>
        <taxon>Bryozoa</taxon>
        <taxon>Gymnolaemata</taxon>
        <taxon>Cheilostomatida</taxon>
        <taxon>Flustrina</taxon>
        <taxon>Buguloidea</taxon>
        <taxon>Bugulidae</taxon>
        <taxon>Bugula</taxon>
    </lineage>
</organism>
<dbReference type="InterPro" id="IPR027417">
    <property type="entry name" value="P-loop_NTPase"/>
</dbReference>
<dbReference type="AlphaFoldDB" id="A0A7J7KG09"/>
<evidence type="ECO:0000256" key="7">
    <source>
        <dbReference type="ARBA" id="ARBA00023034"/>
    </source>
</evidence>
<evidence type="ECO:0000313" key="11">
    <source>
        <dbReference type="Proteomes" id="UP000593567"/>
    </source>
</evidence>
<keyword evidence="6" id="KW-1133">Transmembrane helix</keyword>
<dbReference type="PANTHER" id="PTHR14647">
    <property type="entry name" value="GALACTOSE-3-O-SULFOTRANSFERASE"/>
    <property type="match status" value="1"/>
</dbReference>
<dbReference type="GO" id="GO:0001733">
    <property type="term" value="F:galactosylceramide sulfotransferase activity"/>
    <property type="evidence" value="ECO:0007669"/>
    <property type="project" value="InterPro"/>
</dbReference>
<dbReference type="GO" id="GO:0009247">
    <property type="term" value="P:glycolipid biosynthetic process"/>
    <property type="evidence" value="ECO:0007669"/>
    <property type="project" value="InterPro"/>
</dbReference>
<keyword evidence="4" id="KW-0812">Transmembrane</keyword>
<evidence type="ECO:0000256" key="5">
    <source>
        <dbReference type="ARBA" id="ARBA00022968"/>
    </source>
</evidence>
<evidence type="ECO:0000256" key="4">
    <source>
        <dbReference type="ARBA" id="ARBA00022692"/>
    </source>
</evidence>
<comment type="subcellular location">
    <subcellularLocation>
        <location evidence="1">Golgi apparatus membrane</location>
        <topology evidence="1">Single-pass type II membrane protein</topology>
    </subcellularLocation>
</comment>
<dbReference type="EMBL" id="VXIV02000700">
    <property type="protein sequence ID" value="KAF6036588.1"/>
    <property type="molecule type" value="Genomic_DNA"/>
</dbReference>
<evidence type="ECO:0000256" key="2">
    <source>
        <dbReference type="ARBA" id="ARBA00008124"/>
    </source>
</evidence>
<comment type="caution">
    <text evidence="10">The sequence shown here is derived from an EMBL/GenBank/DDBJ whole genome shotgun (WGS) entry which is preliminary data.</text>
</comment>
<gene>
    <name evidence="10" type="ORF">EB796_005122</name>
</gene>
<dbReference type="PANTHER" id="PTHR14647:SF87">
    <property type="entry name" value="PUTATIVE-RELATED"/>
    <property type="match status" value="1"/>
</dbReference>
<keyword evidence="3" id="KW-0808">Transferase</keyword>
<keyword evidence="8" id="KW-0472">Membrane</keyword>
<evidence type="ECO:0000313" key="10">
    <source>
        <dbReference type="EMBL" id="KAF6036588.1"/>
    </source>
</evidence>
<dbReference type="InterPro" id="IPR009729">
    <property type="entry name" value="Gal-3-0_sulfotransfrase"/>
</dbReference>
<keyword evidence="7" id="KW-0333">Golgi apparatus</keyword>
<dbReference type="Pfam" id="PF06990">
    <property type="entry name" value="Gal-3-0_sulfotr"/>
    <property type="match status" value="1"/>
</dbReference>
<dbReference type="OrthoDB" id="514299at2759"/>
<dbReference type="GO" id="GO:0000139">
    <property type="term" value="C:Golgi membrane"/>
    <property type="evidence" value="ECO:0007669"/>
    <property type="project" value="UniProtKB-SubCell"/>
</dbReference>
<proteinExistence type="inferred from homology"/>
<protein>
    <recommendedName>
        <fullName evidence="12">GAL3ST1</fullName>
    </recommendedName>
</protein>
<reference evidence="10" key="1">
    <citation type="submission" date="2020-06" db="EMBL/GenBank/DDBJ databases">
        <title>Draft genome of Bugula neritina, a colonial animal packing powerful symbionts and potential medicines.</title>
        <authorList>
            <person name="Rayko M."/>
        </authorList>
    </citation>
    <scope>NUCLEOTIDE SEQUENCE [LARGE SCALE GENOMIC DNA]</scope>
    <source>
        <strain evidence="10">Kwan_BN1</strain>
    </source>
</reference>
<keyword evidence="9" id="KW-0325">Glycoprotein</keyword>
<dbReference type="Proteomes" id="UP000593567">
    <property type="component" value="Unassembled WGS sequence"/>
</dbReference>
<evidence type="ECO:0000256" key="8">
    <source>
        <dbReference type="ARBA" id="ARBA00023136"/>
    </source>
</evidence>
<evidence type="ECO:0000256" key="1">
    <source>
        <dbReference type="ARBA" id="ARBA00004323"/>
    </source>
</evidence>
<sequence length="392" mass="45153">MCIFQGSNKRFYILNLKELKKPKDVATSHALIWNSLTTSLSFSKPLKGKSVFNPRPYNSSHIVYLKVHKAASSTVQNIVMRASMKRNLTFALPARNNTHQFGWPAKFSRFKHLKKLPSKPDVLCLHTVLSDSLIKTMPQDSFYFTSLRDPFTQIRSMFEYYNLSKCLYPKHSATLLEVIGSGKNACDILVIKSPQAFDLGINLRNADNDTVIADFIQLVEKQFHFVIIVEYFNECLILLRDMLGWTTQDILYFKSNFKGKRKQLATNLTLLPEDNEKTRAIIYKFLKADLALYKHFKSKLEQTIASKKDYINAEIVKLKHLQKIWMADCVKDFLPANELPDKRFQPYGAGSYGYLLTEKGFDNSTCVSLSITELPHFQELNKYQNKLLNIST</sequence>
<evidence type="ECO:0008006" key="12">
    <source>
        <dbReference type="Google" id="ProtNLM"/>
    </source>
</evidence>
<accession>A0A7J7KG09</accession>
<keyword evidence="11" id="KW-1185">Reference proteome</keyword>
<dbReference type="Gene3D" id="3.40.50.300">
    <property type="entry name" value="P-loop containing nucleotide triphosphate hydrolases"/>
    <property type="match status" value="1"/>
</dbReference>
<evidence type="ECO:0000256" key="9">
    <source>
        <dbReference type="ARBA" id="ARBA00023180"/>
    </source>
</evidence>
<evidence type="ECO:0000256" key="6">
    <source>
        <dbReference type="ARBA" id="ARBA00022989"/>
    </source>
</evidence>
<comment type="similarity">
    <text evidence="2">Belongs to the galactose-3-O-sulfotransferase family.</text>
</comment>
<name>A0A7J7KG09_BUGNE</name>